<dbReference type="SUPFAM" id="SSF52540">
    <property type="entry name" value="P-loop containing nucleoside triphosphate hydrolases"/>
    <property type="match status" value="1"/>
</dbReference>
<keyword evidence="3 6" id="KW-0378">Hydrolase</keyword>
<proteinExistence type="inferred from homology"/>
<dbReference type="Pfam" id="PF00270">
    <property type="entry name" value="DEAD"/>
    <property type="match status" value="1"/>
</dbReference>
<dbReference type="InterPro" id="IPR039000">
    <property type="entry name" value="DinG_proteobact"/>
</dbReference>
<dbReference type="GO" id="GO:0046872">
    <property type="term" value="F:metal ion binding"/>
    <property type="evidence" value="ECO:0007669"/>
    <property type="project" value="UniProtKB-KW"/>
</dbReference>
<dbReference type="Pfam" id="PF13307">
    <property type="entry name" value="Helicase_C_2"/>
    <property type="match status" value="1"/>
</dbReference>
<gene>
    <name evidence="6" type="primary">dinG</name>
    <name evidence="8" type="ORF">SAMN02799615_03171</name>
</gene>
<dbReference type="SMART" id="SM00491">
    <property type="entry name" value="HELICc2"/>
    <property type="match status" value="1"/>
</dbReference>
<name>A0A1I2HUG1_9GAMM</name>
<comment type="catalytic activity">
    <reaction evidence="6">
        <text>ATP + H2O = ADP + phosphate + H(+)</text>
        <dbReference type="Rhea" id="RHEA:13065"/>
        <dbReference type="ChEBI" id="CHEBI:15377"/>
        <dbReference type="ChEBI" id="CHEBI:15378"/>
        <dbReference type="ChEBI" id="CHEBI:30616"/>
        <dbReference type="ChEBI" id="CHEBI:43474"/>
        <dbReference type="ChEBI" id="CHEBI:456216"/>
        <dbReference type="EC" id="5.6.2.3"/>
    </reaction>
</comment>
<feature type="binding site" evidence="6">
    <location>
        <position position="251"/>
    </location>
    <ligand>
        <name>[4Fe-4S] cluster</name>
        <dbReference type="ChEBI" id="CHEBI:49883"/>
    </ligand>
</feature>
<dbReference type="EMBL" id="FONH01000013">
    <property type="protein sequence ID" value="SFF33248.1"/>
    <property type="molecule type" value="Genomic_DNA"/>
</dbReference>
<keyword evidence="4 6" id="KW-0067">ATP-binding</keyword>
<accession>A0A1I2HUG1</accession>
<keyword evidence="9" id="KW-1185">Reference proteome</keyword>
<dbReference type="GO" id="GO:0033677">
    <property type="term" value="F:DNA/RNA helicase activity"/>
    <property type="evidence" value="ECO:0007669"/>
    <property type="project" value="TreeGrafter"/>
</dbReference>
<evidence type="ECO:0000256" key="1">
    <source>
        <dbReference type="ARBA" id="ARBA00022485"/>
    </source>
</evidence>
<keyword evidence="1 6" id="KW-0004">4Fe-4S</keyword>
<dbReference type="NCBIfam" id="NF008729">
    <property type="entry name" value="PRK11747.1"/>
    <property type="match status" value="1"/>
</dbReference>
<organism evidence="8 9">
    <name type="scientific">Dyella marensis</name>
    <dbReference type="NCBI Taxonomy" id="500610"/>
    <lineage>
        <taxon>Bacteria</taxon>
        <taxon>Pseudomonadati</taxon>
        <taxon>Pseudomonadota</taxon>
        <taxon>Gammaproteobacteria</taxon>
        <taxon>Lysobacterales</taxon>
        <taxon>Rhodanobacteraceae</taxon>
        <taxon>Dyella</taxon>
    </lineage>
</organism>
<dbReference type="Gene3D" id="3.40.50.300">
    <property type="entry name" value="P-loop containing nucleotide triphosphate hydrolases"/>
    <property type="match status" value="2"/>
</dbReference>
<comment type="cofactor">
    <cofactor evidence="6">
        <name>[4Fe-4S] cluster</name>
        <dbReference type="ChEBI" id="CHEBI:49883"/>
    </cofactor>
    <text evidence="6">Binds 1 [4Fe-4S] cluster.</text>
</comment>
<feature type="domain" description="Helicase ATP-binding" evidence="7">
    <location>
        <begin position="59"/>
        <end position="362"/>
    </location>
</feature>
<dbReference type="InterPro" id="IPR014013">
    <property type="entry name" value="Helic_SF1/SF2_ATP-bd_DinG/Rad3"/>
</dbReference>
<dbReference type="PROSITE" id="PS51193">
    <property type="entry name" value="HELICASE_ATP_BIND_2"/>
    <property type="match status" value="1"/>
</dbReference>
<evidence type="ECO:0000256" key="2">
    <source>
        <dbReference type="ARBA" id="ARBA00022741"/>
    </source>
</evidence>
<dbReference type="GO" id="GO:0006281">
    <property type="term" value="P:DNA repair"/>
    <property type="evidence" value="ECO:0007669"/>
    <property type="project" value="TreeGrafter"/>
</dbReference>
<evidence type="ECO:0000256" key="3">
    <source>
        <dbReference type="ARBA" id="ARBA00022801"/>
    </source>
</evidence>
<keyword evidence="6" id="KW-0413">Isomerase</keyword>
<dbReference type="GO" id="GO:0005524">
    <property type="term" value="F:ATP binding"/>
    <property type="evidence" value="ECO:0007669"/>
    <property type="project" value="UniProtKB-UniRule"/>
</dbReference>
<keyword evidence="6 8" id="KW-0347">Helicase</keyword>
<feature type="binding site" evidence="6">
    <location>
        <position position="162"/>
    </location>
    <ligand>
        <name>[4Fe-4S] cluster</name>
        <dbReference type="ChEBI" id="CHEBI:49883"/>
    </ligand>
</feature>
<dbReference type="GO" id="GO:0043139">
    <property type="term" value="F:5'-3' DNA helicase activity"/>
    <property type="evidence" value="ECO:0007669"/>
    <property type="project" value="UniProtKB-UniRule"/>
</dbReference>
<protein>
    <recommendedName>
        <fullName evidence="6">ATP-dependent DNA helicase DinG</fullName>
        <ecNumber evidence="6">5.6.2.3</ecNumber>
    </recommendedName>
    <alternativeName>
        <fullName evidence="6">DNA 5'-3' helicase DinG</fullName>
    </alternativeName>
</protein>
<comment type="similarity">
    <text evidence="6">Belongs to the helicase family. DinG subfamily. Type 1 sub-subfamily.</text>
</comment>
<keyword evidence="5 6" id="KW-0238">DNA-binding</keyword>
<evidence type="ECO:0000259" key="7">
    <source>
        <dbReference type="PROSITE" id="PS51193"/>
    </source>
</evidence>
<dbReference type="STRING" id="500610.SAMN02799615_03171"/>
<keyword evidence="2 6" id="KW-0547">Nucleotide-binding</keyword>
<dbReference type="PANTHER" id="PTHR11472">
    <property type="entry name" value="DNA REPAIR DEAD HELICASE RAD3/XP-D SUBFAMILY MEMBER"/>
    <property type="match status" value="1"/>
</dbReference>
<evidence type="ECO:0000256" key="6">
    <source>
        <dbReference type="HAMAP-Rule" id="MF_02205"/>
    </source>
</evidence>
<dbReference type="AlphaFoldDB" id="A0A1I2HUG1"/>
<dbReference type="InterPro" id="IPR027417">
    <property type="entry name" value="P-loop_NTPase"/>
</dbReference>
<evidence type="ECO:0000313" key="8">
    <source>
        <dbReference type="EMBL" id="SFF33248.1"/>
    </source>
</evidence>
<evidence type="ECO:0000313" key="9">
    <source>
        <dbReference type="Proteomes" id="UP000199477"/>
    </source>
</evidence>
<dbReference type="GO" id="GO:0009432">
    <property type="term" value="P:SOS response"/>
    <property type="evidence" value="ECO:0007669"/>
    <property type="project" value="TreeGrafter"/>
</dbReference>
<dbReference type="Proteomes" id="UP000199477">
    <property type="component" value="Unassembled WGS sequence"/>
</dbReference>
<reference evidence="9" key="1">
    <citation type="submission" date="2016-10" db="EMBL/GenBank/DDBJ databases">
        <authorList>
            <person name="Varghese N."/>
            <person name="Submissions S."/>
        </authorList>
    </citation>
    <scope>NUCLEOTIDE SEQUENCE [LARGE SCALE GENOMIC DNA]</scope>
    <source>
        <strain evidence="9">UNC178MFTsu3.1</strain>
    </source>
</reference>
<dbReference type="GO" id="GO:0003677">
    <property type="term" value="F:DNA binding"/>
    <property type="evidence" value="ECO:0007669"/>
    <property type="project" value="UniProtKB-UniRule"/>
</dbReference>
<sequence>MALDYGDVGVRLRLTPTYVHPLQWPDRASRFDGRAFRSLPAGRMLTDDTKESIRAAYTRLKEGLPGFRARASQGKMIAEVAKALAVEGGAAVIEAPTGTGKSMAYLIAGVEVARAQKKKLLIATATIALQEQLVQRDIPLYLKLNGREAKVALAKGRGRYLCPRNLAMASNSLQDTAQMGLGFEADLALWSKPPAERDKQVLAKLAGAFDRHEWDGDMDNAPEAPGDLLRAMITTSAGGCTGRKCGQFMACPFFAARRAVGDADIIVANQDLVLADLTMPREEDGFGGVILPKPDEVLYIFDEGHHVPSKAIDRGAAEVHMSVTVRQLSRLGRQIHAAYSLTDKEVIGKLSLDAGDEKLQELSDALEELEKDIRLHWLPSPADDEPMYRGSLGQLPESWVEHARVLYVFTGEMERWVGAVRRAVLEMTESGPTNEALSRELGMALERIDRQLRTWRAWSSEDREGGPPLARWVTMSGDQQLVCHASSVSAGGLLRSVLWENASAVVMTSATLSAGGNFRTFADAVGLPDGAVTLSLPSPFNLAAQARLEVPALRAMPDAREEHAQEISDWLAANLDWGAGNLVLFTSRAKLDRVLQKLPIECVRKVRAQGSLGKAQLVAEHIVDVEAGKGSTLFGLASFGEGLDLPGKLCETVVITQLPFAVPTDPVGATYAEWLESRGRNPFIEVTVPDATRLLTQYCGRLIRTETDHGRIVLLDRRVVTKRYGERMLNALPPFARAIERAA</sequence>
<dbReference type="PANTHER" id="PTHR11472:SF59">
    <property type="entry name" value="ATP-DEPENDENT DNA HELICASE DING"/>
    <property type="match status" value="1"/>
</dbReference>
<keyword evidence="6" id="KW-0408">Iron</keyword>
<feature type="binding site" evidence="6">
    <location>
        <position position="245"/>
    </location>
    <ligand>
        <name>[4Fe-4S] cluster</name>
        <dbReference type="ChEBI" id="CHEBI:49883"/>
    </ligand>
</feature>
<evidence type="ECO:0000256" key="5">
    <source>
        <dbReference type="ARBA" id="ARBA00023125"/>
    </source>
</evidence>
<dbReference type="EC" id="5.6.2.3" evidence="6"/>
<dbReference type="InterPro" id="IPR045028">
    <property type="entry name" value="DinG/Rad3-like"/>
</dbReference>
<dbReference type="InterPro" id="IPR011545">
    <property type="entry name" value="DEAD/DEAH_box_helicase_dom"/>
</dbReference>
<keyword evidence="6" id="KW-0411">Iron-sulfur</keyword>
<dbReference type="GO" id="GO:0051539">
    <property type="term" value="F:4 iron, 4 sulfur cluster binding"/>
    <property type="evidence" value="ECO:0007669"/>
    <property type="project" value="UniProtKB-UniRule"/>
</dbReference>
<dbReference type="InterPro" id="IPR006555">
    <property type="entry name" value="ATP-dep_Helicase_C"/>
</dbReference>
<dbReference type="GO" id="GO:0016887">
    <property type="term" value="F:ATP hydrolysis activity"/>
    <property type="evidence" value="ECO:0007669"/>
    <property type="project" value="RHEA"/>
</dbReference>
<dbReference type="HAMAP" id="MF_02205">
    <property type="entry name" value="DinG_proteobact"/>
    <property type="match status" value="1"/>
</dbReference>
<comment type="function">
    <text evidence="6">DNA-dependent ATPase and 5'-3' DNA helicase. Unwinds D-loops, R-loops, forked DNA and G-quadruplex DNA.</text>
</comment>
<evidence type="ECO:0000256" key="4">
    <source>
        <dbReference type="ARBA" id="ARBA00022840"/>
    </source>
</evidence>
<feature type="binding site" evidence="6">
    <location>
        <position position="240"/>
    </location>
    <ligand>
        <name>[4Fe-4S] cluster</name>
        <dbReference type="ChEBI" id="CHEBI:49883"/>
    </ligand>
</feature>
<keyword evidence="6" id="KW-0479">Metal-binding</keyword>